<dbReference type="SMART" id="SM00421">
    <property type="entry name" value="HTH_LUXR"/>
    <property type="match status" value="1"/>
</dbReference>
<dbReference type="InterPro" id="IPR000792">
    <property type="entry name" value="Tscrpt_reg_LuxR_C"/>
</dbReference>
<evidence type="ECO:0000256" key="2">
    <source>
        <dbReference type="ARBA" id="ARBA00023125"/>
    </source>
</evidence>
<dbReference type="PANTHER" id="PTHR43214:SF17">
    <property type="entry name" value="TRANSCRIPTIONAL REGULATORY PROTEIN RCSB"/>
    <property type="match status" value="1"/>
</dbReference>
<dbReference type="PROSITE" id="PS50043">
    <property type="entry name" value="HTH_LUXR_2"/>
    <property type="match status" value="1"/>
</dbReference>
<dbReference type="Pfam" id="PF00196">
    <property type="entry name" value="GerE"/>
    <property type="match status" value="1"/>
</dbReference>
<name>A0A1N7N725_9RHOB</name>
<dbReference type="GO" id="GO:0000160">
    <property type="term" value="P:phosphorelay signal transduction system"/>
    <property type="evidence" value="ECO:0007669"/>
    <property type="project" value="InterPro"/>
</dbReference>
<dbReference type="OrthoDB" id="9814495at2"/>
<evidence type="ECO:0000313" key="6">
    <source>
        <dbReference type="EMBL" id="SIS94058.1"/>
    </source>
</evidence>
<dbReference type="InterPro" id="IPR036388">
    <property type="entry name" value="WH-like_DNA-bd_sf"/>
</dbReference>
<dbReference type="SUPFAM" id="SSF46894">
    <property type="entry name" value="C-terminal effector domain of the bipartite response regulators"/>
    <property type="match status" value="1"/>
</dbReference>
<protein>
    <submittedName>
        <fullName evidence="6">Two-component system, LuxR family, secretion system response regulator SsrB</fullName>
    </submittedName>
</protein>
<dbReference type="PROSITE" id="PS00622">
    <property type="entry name" value="HTH_LUXR_1"/>
    <property type="match status" value="1"/>
</dbReference>
<evidence type="ECO:0000256" key="1">
    <source>
        <dbReference type="ARBA" id="ARBA00022553"/>
    </source>
</evidence>
<sequence length="207" mass="21771">MPRIRVLLAEDHAFTLSGMQRSLADDPRFAVVATAVSGLAAIALGRMHEPDVALIDHGLPGANGLEVFIELRRWAPRTRCLIVTGNANPATLAQLHQAGLPGLMTKSTALAEVLAAITRVAAGQIVRSADVLAAIAPLADHGHDLSLREREVLAGIAEGLTNAGIATKLSISPKTVESHRASLMRKLDVNSTASLVVRAVRLGLLDL</sequence>
<dbReference type="SUPFAM" id="SSF52172">
    <property type="entry name" value="CheY-like"/>
    <property type="match status" value="1"/>
</dbReference>
<dbReference type="PANTHER" id="PTHR43214">
    <property type="entry name" value="TWO-COMPONENT RESPONSE REGULATOR"/>
    <property type="match status" value="1"/>
</dbReference>
<dbReference type="GO" id="GO:0003677">
    <property type="term" value="F:DNA binding"/>
    <property type="evidence" value="ECO:0007669"/>
    <property type="project" value="UniProtKB-KW"/>
</dbReference>
<dbReference type="CDD" id="cd17535">
    <property type="entry name" value="REC_NarL-like"/>
    <property type="match status" value="1"/>
</dbReference>
<feature type="domain" description="Response regulatory" evidence="5">
    <location>
        <begin position="5"/>
        <end position="121"/>
    </location>
</feature>
<evidence type="ECO:0000259" key="5">
    <source>
        <dbReference type="PROSITE" id="PS50110"/>
    </source>
</evidence>
<feature type="domain" description="HTH luxR-type" evidence="4">
    <location>
        <begin position="138"/>
        <end position="203"/>
    </location>
</feature>
<dbReference type="Pfam" id="PF00072">
    <property type="entry name" value="Response_reg"/>
    <property type="match status" value="1"/>
</dbReference>
<dbReference type="Gene3D" id="1.10.10.10">
    <property type="entry name" value="Winged helix-like DNA-binding domain superfamily/Winged helix DNA-binding domain"/>
    <property type="match status" value="1"/>
</dbReference>
<proteinExistence type="predicted"/>
<reference evidence="6 7" key="1">
    <citation type="submission" date="2017-01" db="EMBL/GenBank/DDBJ databases">
        <authorList>
            <person name="Mah S.A."/>
            <person name="Swanson W.J."/>
            <person name="Moy G.W."/>
            <person name="Vacquier V.D."/>
        </authorList>
    </citation>
    <scope>NUCLEOTIDE SEQUENCE [LARGE SCALE GENOMIC DNA]</scope>
    <source>
        <strain evidence="6 7">DSM 26375</strain>
    </source>
</reference>
<accession>A0A1N7N725</accession>
<dbReference type="InterPro" id="IPR058245">
    <property type="entry name" value="NreC/VraR/RcsB-like_REC"/>
</dbReference>
<dbReference type="SMART" id="SM00448">
    <property type="entry name" value="REC"/>
    <property type="match status" value="1"/>
</dbReference>
<dbReference type="STRING" id="1086013.SAMN05421774_103164"/>
<dbReference type="InterPro" id="IPR001789">
    <property type="entry name" value="Sig_transdc_resp-reg_receiver"/>
</dbReference>
<dbReference type="InterPro" id="IPR011006">
    <property type="entry name" value="CheY-like_superfamily"/>
</dbReference>
<keyword evidence="2" id="KW-0238">DNA-binding</keyword>
<dbReference type="GO" id="GO:0006355">
    <property type="term" value="P:regulation of DNA-templated transcription"/>
    <property type="evidence" value="ECO:0007669"/>
    <property type="project" value="InterPro"/>
</dbReference>
<keyword evidence="1 3" id="KW-0597">Phosphoprotein</keyword>
<dbReference type="CDD" id="cd06170">
    <property type="entry name" value="LuxR_C_like"/>
    <property type="match status" value="1"/>
</dbReference>
<dbReference type="InterPro" id="IPR016032">
    <property type="entry name" value="Sig_transdc_resp-reg_C-effctor"/>
</dbReference>
<evidence type="ECO:0000259" key="4">
    <source>
        <dbReference type="PROSITE" id="PS50043"/>
    </source>
</evidence>
<dbReference type="EMBL" id="FTOT01000003">
    <property type="protein sequence ID" value="SIS94058.1"/>
    <property type="molecule type" value="Genomic_DNA"/>
</dbReference>
<keyword evidence="7" id="KW-1185">Reference proteome</keyword>
<dbReference type="Proteomes" id="UP000186141">
    <property type="component" value="Unassembled WGS sequence"/>
</dbReference>
<evidence type="ECO:0000313" key="7">
    <source>
        <dbReference type="Proteomes" id="UP000186141"/>
    </source>
</evidence>
<dbReference type="RefSeq" id="WP_076530557.1">
    <property type="nucleotide sequence ID" value="NZ_BMEH01000003.1"/>
</dbReference>
<organism evidence="6 7">
    <name type="scientific">Gemmobacter megaterium</name>
    <dbReference type="NCBI Taxonomy" id="1086013"/>
    <lineage>
        <taxon>Bacteria</taxon>
        <taxon>Pseudomonadati</taxon>
        <taxon>Pseudomonadota</taxon>
        <taxon>Alphaproteobacteria</taxon>
        <taxon>Rhodobacterales</taxon>
        <taxon>Paracoccaceae</taxon>
        <taxon>Gemmobacter</taxon>
    </lineage>
</organism>
<dbReference type="PROSITE" id="PS50110">
    <property type="entry name" value="RESPONSE_REGULATORY"/>
    <property type="match status" value="1"/>
</dbReference>
<evidence type="ECO:0000256" key="3">
    <source>
        <dbReference type="PROSITE-ProRule" id="PRU00169"/>
    </source>
</evidence>
<dbReference type="AlphaFoldDB" id="A0A1N7N725"/>
<dbReference type="Gene3D" id="3.40.50.2300">
    <property type="match status" value="1"/>
</dbReference>
<feature type="modified residue" description="4-aspartylphosphate" evidence="3">
    <location>
        <position position="56"/>
    </location>
</feature>
<dbReference type="InterPro" id="IPR039420">
    <property type="entry name" value="WalR-like"/>
</dbReference>
<gene>
    <name evidence="6" type="ORF">SAMN05421774_103164</name>
</gene>
<dbReference type="PRINTS" id="PR00038">
    <property type="entry name" value="HTHLUXR"/>
</dbReference>